<evidence type="ECO:0000313" key="4">
    <source>
        <dbReference type="Proteomes" id="UP000283509"/>
    </source>
</evidence>
<feature type="compositionally biased region" description="Low complexity" evidence="1">
    <location>
        <begin position="209"/>
        <end position="226"/>
    </location>
</feature>
<dbReference type="EMBL" id="QCYY01002525">
    <property type="protein sequence ID" value="ROT69719.1"/>
    <property type="molecule type" value="Genomic_DNA"/>
</dbReference>
<feature type="chain" id="PRO_5019228699" evidence="2">
    <location>
        <begin position="16"/>
        <end position="280"/>
    </location>
</feature>
<feature type="region of interest" description="Disordered" evidence="1">
    <location>
        <begin position="209"/>
        <end position="232"/>
    </location>
</feature>
<dbReference type="OrthoDB" id="6354620at2759"/>
<name>A0A423SZU7_PENVA</name>
<reference evidence="3 4" key="2">
    <citation type="submission" date="2019-01" db="EMBL/GenBank/DDBJ databases">
        <title>The decoding of complex shrimp genome reveals the adaptation for benthos swimmer, frequently molting mechanism and breeding impact on genome.</title>
        <authorList>
            <person name="Sun Y."/>
            <person name="Gao Y."/>
            <person name="Yu Y."/>
        </authorList>
    </citation>
    <scope>NUCLEOTIDE SEQUENCE [LARGE SCALE GENOMIC DNA]</scope>
    <source>
        <tissue evidence="3">Muscle</tissue>
    </source>
</reference>
<accession>A0A423SZU7</accession>
<protein>
    <submittedName>
        <fullName evidence="3">Cuticle protein</fullName>
    </submittedName>
</protein>
<comment type="caution">
    <text evidence="3">The sequence shown here is derived from an EMBL/GenBank/DDBJ whole genome shotgun (WGS) entry which is preliminary data.</text>
</comment>
<evidence type="ECO:0000313" key="3">
    <source>
        <dbReference type="EMBL" id="ROT69719.1"/>
    </source>
</evidence>
<feature type="signal peptide" evidence="2">
    <location>
        <begin position="1"/>
        <end position="15"/>
    </location>
</feature>
<evidence type="ECO:0000256" key="1">
    <source>
        <dbReference type="SAM" id="MobiDB-lite"/>
    </source>
</evidence>
<sequence>MRALVILVAVSCCSAQLVLPYTAPWVLPQAKLITTPHVKTDIKTIPLVSPYAHPFGHPFVASPYAFHHAAYPYILNADATLKATEFPYIFHKAEQEPAVEEARRRRRDVEIPLPYLHAVPTVTKQTVETKQFEPVDANTPADTTKIELTTKEHEISVPAVKYVQPVVNVKPVTYTALSHAVLPYAHFPTPTAFPTPTVFPMPMAFHTPTTLTSSAPPSSRSTKSNSNFPVVLDPHKKKTTLCDGNSSVGVVSESNMKDVVTNLSEMKENKVEITVPENDK</sequence>
<organism evidence="3 4">
    <name type="scientific">Penaeus vannamei</name>
    <name type="common">Whiteleg shrimp</name>
    <name type="synonym">Litopenaeus vannamei</name>
    <dbReference type="NCBI Taxonomy" id="6689"/>
    <lineage>
        <taxon>Eukaryota</taxon>
        <taxon>Metazoa</taxon>
        <taxon>Ecdysozoa</taxon>
        <taxon>Arthropoda</taxon>
        <taxon>Crustacea</taxon>
        <taxon>Multicrustacea</taxon>
        <taxon>Malacostraca</taxon>
        <taxon>Eumalacostraca</taxon>
        <taxon>Eucarida</taxon>
        <taxon>Decapoda</taxon>
        <taxon>Dendrobranchiata</taxon>
        <taxon>Penaeoidea</taxon>
        <taxon>Penaeidae</taxon>
        <taxon>Penaeus</taxon>
    </lineage>
</organism>
<gene>
    <name evidence="3" type="ORF">C7M84_012062</name>
</gene>
<dbReference type="AlphaFoldDB" id="A0A423SZU7"/>
<keyword evidence="2" id="KW-0732">Signal</keyword>
<proteinExistence type="predicted"/>
<evidence type="ECO:0000256" key="2">
    <source>
        <dbReference type="SAM" id="SignalP"/>
    </source>
</evidence>
<reference evidence="3 4" key="1">
    <citation type="submission" date="2018-04" db="EMBL/GenBank/DDBJ databases">
        <authorList>
            <person name="Zhang X."/>
            <person name="Yuan J."/>
            <person name="Li F."/>
            <person name="Xiang J."/>
        </authorList>
    </citation>
    <scope>NUCLEOTIDE SEQUENCE [LARGE SCALE GENOMIC DNA]</scope>
    <source>
        <tissue evidence="3">Muscle</tissue>
    </source>
</reference>
<keyword evidence="4" id="KW-1185">Reference proteome</keyword>
<dbReference type="Proteomes" id="UP000283509">
    <property type="component" value="Unassembled WGS sequence"/>
</dbReference>